<feature type="active site" description="Nucleophile" evidence="5">
    <location>
        <position position="90"/>
    </location>
</feature>
<dbReference type="RefSeq" id="WP_176764080.1">
    <property type="nucleotide sequence ID" value="NZ_FNAG01000003.1"/>
</dbReference>
<proteinExistence type="inferred from homology"/>
<dbReference type="EMBL" id="FNAG01000003">
    <property type="protein sequence ID" value="SDD54730.1"/>
    <property type="molecule type" value="Genomic_DNA"/>
</dbReference>
<dbReference type="InterPro" id="IPR002641">
    <property type="entry name" value="PNPLA_dom"/>
</dbReference>
<dbReference type="PROSITE" id="PS01237">
    <property type="entry name" value="UPF0028"/>
    <property type="match status" value="1"/>
</dbReference>
<name>A0A1G6VM67_9GAMM</name>
<organism evidence="7 8">
    <name type="scientific">Aquimonas voraii</name>
    <dbReference type="NCBI Taxonomy" id="265719"/>
    <lineage>
        <taxon>Bacteria</taxon>
        <taxon>Pseudomonadati</taxon>
        <taxon>Pseudomonadota</taxon>
        <taxon>Gammaproteobacteria</taxon>
        <taxon>Lysobacterales</taxon>
        <taxon>Lysobacteraceae</taxon>
        <taxon>Aquimonas</taxon>
    </lineage>
</organism>
<dbReference type="CDD" id="cd07205">
    <property type="entry name" value="Pat_PNPLA6_PNPLA7_NTE1_like"/>
    <property type="match status" value="1"/>
</dbReference>
<feature type="short sequence motif" description="DGA/G" evidence="5">
    <location>
        <begin position="236"/>
        <end position="238"/>
    </location>
</feature>
<comment type="similarity">
    <text evidence="1">Belongs to the NTE family.</text>
</comment>
<evidence type="ECO:0000256" key="4">
    <source>
        <dbReference type="ARBA" id="ARBA00023098"/>
    </source>
</evidence>
<protein>
    <submittedName>
        <fullName evidence="7">NTE family protein</fullName>
    </submittedName>
</protein>
<evidence type="ECO:0000313" key="8">
    <source>
        <dbReference type="Proteomes" id="UP000199603"/>
    </source>
</evidence>
<dbReference type="PANTHER" id="PTHR14226:SF29">
    <property type="entry name" value="NEUROPATHY TARGET ESTERASE SWS"/>
    <property type="match status" value="1"/>
</dbReference>
<feature type="short sequence motif" description="GXGXXG" evidence="5">
    <location>
        <begin position="61"/>
        <end position="66"/>
    </location>
</feature>
<reference evidence="7 8" key="1">
    <citation type="submission" date="2016-10" db="EMBL/GenBank/DDBJ databases">
        <authorList>
            <person name="de Groot N.N."/>
        </authorList>
    </citation>
    <scope>NUCLEOTIDE SEQUENCE [LARGE SCALE GENOMIC DNA]</scope>
    <source>
        <strain evidence="7 8">DSM 16957</strain>
    </source>
</reference>
<dbReference type="Pfam" id="PF01734">
    <property type="entry name" value="Patatin"/>
    <property type="match status" value="1"/>
</dbReference>
<dbReference type="Gene3D" id="2.40.160.50">
    <property type="entry name" value="membrane protein fhac: a member of the omp85/tpsb transporter family"/>
    <property type="match status" value="1"/>
</dbReference>
<dbReference type="SUPFAM" id="SSF52151">
    <property type="entry name" value="FabD/lysophospholipase-like"/>
    <property type="match status" value="1"/>
</dbReference>
<evidence type="ECO:0000256" key="3">
    <source>
        <dbReference type="ARBA" id="ARBA00022963"/>
    </source>
</evidence>
<dbReference type="PROSITE" id="PS51635">
    <property type="entry name" value="PNPLA"/>
    <property type="match status" value="1"/>
</dbReference>
<dbReference type="PANTHER" id="PTHR14226">
    <property type="entry name" value="NEUROPATHY TARGET ESTERASE/SWISS CHEESE D.MELANOGASTER"/>
    <property type="match status" value="1"/>
</dbReference>
<dbReference type="GO" id="GO:0004622">
    <property type="term" value="F:phosphatidylcholine lysophospholipase activity"/>
    <property type="evidence" value="ECO:0007669"/>
    <property type="project" value="InterPro"/>
</dbReference>
<accession>A0A1G6VM67</accession>
<sequence length="762" mass="82433">MHRLPSLPPRRSLSHLLLALLLSLSLPILAMEAGAVLGEAGDEAARPEPAQRPRIGLVLGGGGARGAAHIGVLQVLEEHRIPVDSVAGTSMGALVGGMYATGLSPTEMEAIMRAIDWGRLFRDSADRAEQPMRRKREDIANLGGAELGFRERRLALPRGALQGHRLLLWLRRQTLGVAGIEDFSQLPLPFAAVATDIVNGERVVMREGDLALAMRASMAVPGVFAPIRVEGRLMVDGGIVENVPVRVAREQGAERLIVVDVGAPLLKEEQLGSPLSVTVQMISVLMKQETDRVLAGLHPDDVLIRPALGEFSSADFENSLSTIAVGRAAAEAALPALLPLALDEAAWAEHLAARRVSAREAPQVARFEVSGERSRSALRLQKLLGDIAPGALDLDQLEARLDEAMAGGDYERINYRLRREAEAAVLVVQPVDKGWGPGFVQFGFALGDDFSGGSSYQASADLRLTGLDERGREWRSRVNLGRRSGVYSEIHQPFGGDGRYYLQAFGLYEATRQPAELLGVRIAEFSRRELRTGGEIGLYPDPRWQLSAGMQHARRQLRRDIGSPDIQRNNNTTLGALVLAATFDSLDDVGFPTRGARLDVATELYRPGIGSDNRADVLRLRADLPIAWRPFTALLGLRADWALSGVNTDEALNFLGGFGQLSGLGDSERIGSRAFVVRSLFYRRINDLGLATLPLYVGGSLEAGQNWLPFERPSTGSLDYAASLFFGVDSPLGPVYLGYGRLSSGDSAAFLRVGGVIEDLRR</sequence>
<evidence type="ECO:0000256" key="5">
    <source>
        <dbReference type="PROSITE-ProRule" id="PRU01161"/>
    </source>
</evidence>
<dbReference type="InterPro" id="IPR001423">
    <property type="entry name" value="LysoPLipase_patatin_CS"/>
</dbReference>
<dbReference type="STRING" id="265719.SAMN04488509_103168"/>
<dbReference type="GO" id="GO:0046470">
    <property type="term" value="P:phosphatidylcholine metabolic process"/>
    <property type="evidence" value="ECO:0007669"/>
    <property type="project" value="InterPro"/>
</dbReference>
<feature type="domain" description="PNPLA" evidence="6">
    <location>
        <begin position="57"/>
        <end position="249"/>
    </location>
</feature>
<evidence type="ECO:0000313" key="7">
    <source>
        <dbReference type="EMBL" id="SDD54730.1"/>
    </source>
</evidence>
<feature type="short sequence motif" description="GXSXG" evidence="5">
    <location>
        <begin position="88"/>
        <end position="92"/>
    </location>
</feature>
<feature type="active site" description="Proton acceptor" evidence="5">
    <location>
        <position position="236"/>
    </location>
</feature>
<dbReference type="Proteomes" id="UP000199603">
    <property type="component" value="Unassembled WGS sequence"/>
</dbReference>
<dbReference type="Gene3D" id="3.40.1090.10">
    <property type="entry name" value="Cytosolic phospholipase A2 catalytic domain"/>
    <property type="match status" value="2"/>
</dbReference>
<dbReference type="GO" id="GO:0016042">
    <property type="term" value="P:lipid catabolic process"/>
    <property type="evidence" value="ECO:0007669"/>
    <property type="project" value="UniProtKB-UniRule"/>
</dbReference>
<gene>
    <name evidence="7" type="ORF">SAMN04488509_103168</name>
</gene>
<dbReference type="AlphaFoldDB" id="A0A1G6VM67"/>
<evidence type="ECO:0000256" key="2">
    <source>
        <dbReference type="ARBA" id="ARBA00022801"/>
    </source>
</evidence>
<keyword evidence="4 5" id="KW-0443">Lipid metabolism</keyword>
<dbReference type="InterPro" id="IPR050301">
    <property type="entry name" value="NTE"/>
</dbReference>
<keyword evidence="3 5" id="KW-0442">Lipid degradation</keyword>
<dbReference type="InterPro" id="IPR016035">
    <property type="entry name" value="Acyl_Trfase/lysoPLipase"/>
</dbReference>
<keyword evidence="8" id="KW-1185">Reference proteome</keyword>
<evidence type="ECO:0000259" key="6">
    <source>
        <dbReference type="PROSITE" id="PS51635"/>
    </source>
</evidence>
<keyword evidence="2 5" id="KW-0378">Hydrolase</keyword>
<evidence type="ECO:0000256" key="1">
    <source>
        <dbReference type="ARBA" id="ARBA00006636"/>
    </source>
</evidence>